<name>A0ABR0AQJ7_9CRUS</name>
<dbReference type="Proteomes" id="UP001234178">
    <property type="component" value="Unassembled WGS sequence"/>
</dbReference>
<reference evidence="1 2" key="1">
    <citation type="journal article" date="2023" name="Nucleic Acids Res.">
        <title>The hologenome of Daphnia magna reveals possible DNA methylation and microbiome-mediated evolution of the host genome.</title>
        <authorList>
            <person name="Chaturvedi A."/>
            <person name="Li X."/>
            <person name="Dhandapani V."/>
            <person name="Marshall H."/>
            <person name="Kissane S."/>
            <person name="Cuenca-Cambronero M."/>
            <person name="Asole G."/>
            <person name="Calvet F."/>
            <person name="Ruiz-Romero M."/>
            <person name="Marangio P."/>
            <person name="Guigo R."/>
            <person name="Rago D."/>
            <person name="Mirbahai L."/>
            <person name="Eastwood N."/>
            <person name="Colbourne J.K."/>
            <person name="Zhou J."/>
            <person name="Mallon E."/>
            <person name="Orsini L."/>
        </authorList>
    </citation>
    <scope>NUCLEOTIDE SEQUENCE [LARGE SCALE GENOMIC DNA]</scope>
    <source>
        <strain evidence="1">LRV0_1</strain>
    </source>
</reference>
<gene>
    <name evidence="1" type="ORF">OUZ56_016444</name>
</gene>
<protein>
    <submittedName>
        <fullName evidence="1">Uncharacterized protein</fullName>
    </submittedName>
</protein>
<evidence type="ECO:0000313" key="2">
    <source>
        <dbReference type="Proteomes" id="UP001234178"/>
    </source>
</evidence>
<organism evidence="1 2">
    <name type="scientific">Daphnia magna</name>
    <dbReference type="NCBI Taxonomy" id="35525"/>
    <lineage>
        <taxon>Eukaryota</taxon>
        <taxon>Metazoa</taxon>
        <taxon>Ecdysozoa</taxon>
        <taxon>Arthropoda</taxon>
        <taxon>Crustacea</taxon>
        <taxon>Branchiopoda</taxon>
        <taxon>Diplostraca</taxon>
        <taxon>Cladocera</taxon>
        <taxon>Anomopoda</taxon>
        <taxon>Daphniidae</taxon>
        <taxon>Daphnia</taxon>
    </lineage>
</organism>
<proteinExistence type="predicted"/>
<sequence length="86" mass="9424">MAAGSTLVVWFSLERKVAEELNENLSVGRRPQGGSTFHLPISSSVSQLRIQQLELHGEPHSVSQPRVKWLCDKEPAAMEAFPIGVG</sequence>
<dbReference type="EMBL" id="JAOYFB010000038">
    <property type="protein sequence ID" value="KAK4027398.1"/>
    <property type="molecule type" value="Genomic_DNA"/>
</dbReference>
<evidence type="ECO:0000313" key="1">
    <source>
        <dbReference type="EMBL" id="KAK4027398.1"/>
    </source>
</evidence>
<accession>A0ABR0AQJ7</accession>
<comment type="caution">
    <text evidence="1">The sequence shown here is derived from an EMBL/GenBank/DDBJ whole genome shotgun (WGS) entry which is preliminary data.</text>
</comment>
<keyword evidence="2" id="KW-1185">Reference proteome</keyword>